<proteinExistence type="predicted"/>
<feature type="region of interest" description="Disordered" evidence="1">
    <location>
        <begin position="1"/>
        <end position="24"/>
    </location>
</feature>
<dbReference type="InterPro" id="IPR027417">
    <property type="entry name" value="P-loop_NTPase"/>
</dbReference>
<dbReference type="Proteomes" id="UP001153069">
    <property type="component" value="Unassembled WGS sequence"/>
</dbReference>
<feature type="compositionally biased region" description="Polar residues" evidence="1">
    <location>
        <begin position="314"/>
        <end position="328"/>
    </location>
</feature>
<accession>A0A9N8H2M5</accession>
<dbReference type="SUPFAM" id="SSF52540">
    <property type="entry name" value="P-loop containing nucleoside triphosphate hydrolases"/>
    <property type="match status" value="1"/>
</dbReference>
<dbReference type="Pfam" id="PF13191">
    <property type="entry name" value="AAA_16"/>
    <property type="match status" value="1"/>
</dbReference>
<evidence type="ECO:0000313" key="3">
    <source>
        <dbReference type="EMBL" id="CAB9499778.1"/>
    </source>
</evidence>
<evidence type="ECO:0000259" key="2">
    <source>
        <dbReference type="Pfam" id="PF13191"/>
    </source>
</evidence>
<sequence length="1372" mass="153391">MDTKKDHGPPAVVMLNDESEGSRGQLRERINCRAAMLQRAASQQSLASVGMDQSSLQRRRSSFLTAGSSQQRLMFHGSHRSSMSYLRSSVVSIKSAVAQLIEEDEIDEEAADFALDAGASSSEEECTKSFCGDEPHHRLDEDGDDDYFDETATTGPCSRTTSSQMQLEEILAEKTSTGFRSINSEPSIASLASLSQASSRGSSWSLAAGLNNSGHNKTNGLGTTSGHSQPRISLGQPSQRFSMDASLGATSSRHSRFIKPESSKLRALRALADDQETVTSLSAKWSKLGLFGRNDHVKQLQACLSQWESANTIKDNNQQPDQRRNSQVNNNDDNKRLRRNLVWLSGASGTGKSSLADHALSTETAKHRQGGLYVKGKFDSQSRNSERPFVGFAAACDDLCVQLLASKSQQHERYAKLQESLQQDMSKDEAVSLLRLIPGLGPILEALVPKREYQNLVSKSVTKGSLRYSTIGRYSTNSQDGAPDMMEAEQTPQEAQHQFHFVFRHFIRLVSDVFPLVLVLDDLQWADSGSLELLEVLILDEAITKLILVGCYRDDEVGHKHALARLQREANSMADEWGLRVEDIKVGNLSVDDLNLLMADLLDLEPTQTKPLTETCHKKTGGNPFYFSRFVTMLWKEKHLQYDLLAYKWTWNDEDIANCSGATENVVNFLRNRLVELPHNTQQLLLFASCLGAEFDEKMISLVMDDFYPGAGYQDDLKCCIEEGVLEKCTVSNKYRWCHDKLIEAAQTLLEEEDLVKLKFCLGAVMLKSLGEQRLEDNLFVVTNLLNEAPSLAEMPNRLADLNLRAAAKAASLSAFDAAADYCNAGIELLRSEYKWNPNQFYLTLQLHSTAAEMHAILGDFNEMEKHCYEVLNRQDVDVLDKVRLHEILMDSICYRDRVSEAREMCRCILKQLGVPFPKSAIAIIPQVLFGLIKAKTKSEKRCKEISNLQFVQGGKHKAVTRLMIKLCKYSLMTNSLLLPLGTLRGDAYSRKNGLTIDTPVNTACLGMMIAAFVGDIQTGSKYALLALDLVDRLPTNHILAEVSFLSYGFVLHHTKPVHELLKPLLRGYDLALQTGNTEHACYNIYFYLLLALRSGKNLHAIQTDLRAYTKQIDQMQIDKPLVFSKMLWQMTMNLMGFAGTKPLTLTGEAMDETSFLQSHSDDAYYYTQFQAHQNHLYAVFGEHQLGAKLALSKDDILPANPGTPYVVMDTFYCAVSLFAMARKTKRRKYVARAKKLKSKIDGWAKDGDPNVVHFHMFLEAESSALKGKPKEAATRYEAAIVTSSRHGFIQDAAMANERLGEMLETELKDESSAAFRFQEAIRLYGEWGAQRKVMVTREQKAHLLNQLSTLNDHPNHIILVHQESSKSVGTT</sequence>
<dbReference type="PANTHER" id="PTHR43642:SF1">
    <property type="entry name" value="HYBRID SIGNAL TRANSDUCTION HISTIDINE KINASE G"/>
    <property type="match status" value="1"/>
</dbReference>
<keyword evidence="4" id="KW-1185">Reference proteome</keyword>
<reference evidence="3" key="1">
    <citation type="submission" date="2020-06" db="EMBL/GenBank/DDBJ databases">
        <authorList>
            <consortium name="Plant Systems Biology data submission"/>
        </authorList>
    </citation>
    <scope>NUCLEOTIDE SEQUENCE</scope>
    <source>
        <strain evidence="3">D6</strain>
    </source>
</reference>
<feature type="domain" description="Orc1-like AAA ATPase" evidence="2">
    <location>
        <begin position="340"/>
        <end position="540"/>
    </location>
</feature>
<evidence type="ECO:0000313" key="4">
    <source>
        <dbReference type="Proteomes" id="UP001153069"/>
    </source>
</evidence>
<evidence type="ECO:0000256" key="1">
    <source>
        <dbReference type="SAM" id="MobiDB-lite"/>
    </source>
</evidence>
<dbReference type="Pfam" id="PF14938">
    <property type="entry name" value="SNAP"/>
    <property type="match status" value="1"/>
</dbReference>
<dbReference type="SUPFAM" id="SSF48452">
    <property type="entry name" value="TPR-like"/>
    <property type="match status" value="1"/>
</dbReference>
<feature type="region of interest" description="Disordered" evidence="1">
    <location>
        <begin position="125"/>
        <end position="146"/>
    </location>
</feature>
<protein>
    <submittedName>
        <fullName evidence="3">Transcriptional regulator</fullName>
    </submittedName>
</protein>
<dbReference type="InterPro" id="IPR011990">
    <property type="entry name" value="TPR-like_helical_dom_sf"/>
</dbReference>
<gene>
    <name evidence="3" type="ORF">SEMRO_68_G038260.1</name>
</gene>
<dbReference type="OrthoDB" id="60033at2759"/>
<dbReference type="InterPro" id="IPR053159">
    <property type="entry name" value="Hybrid_Histidine_Kinase"/>
</dbReference>
<feature type="region of interest" description="Disordered" evidence="1">
    <location>
        <begin position="314"/>
        <end position="335"/>
    </location>
</feature>
<feature type="compositionally biased region" description="Basic and acidic residues" evidence="1">
    <location>
        <begin position="125"/>
        <end position="140"/>
    </location>
</feature>
<dbReference type="InterPro" id="IPR041664">
    <property type="entry name" value="AAA_16"/>
</dbReference>
<dbReference type="PANTHER" id="PTHR43642">
    <property type="entry name" value="HYBRID SIGNAL TRANSDUCTION HISTIDINE KINASE G"/>
    <property type="match status" value="1"/>
</dbReference>
<dbReference type="EMBL" id="CAICTM010000067">
    <property type="protein sequence ID" value="CAB9499778.1"/>
    <property type="molecule type" value="Genomic_DNA"/>
</dbReference>
<name>A0A9N8H2M5_9STRA</name>
<organism evidence="3 4">
    <name type="scientific">Seminavis robusta</name>
    <dbReference type="NCBI Taxonomy" id="568900"/>
    <lineage>
        <taxon>Eukaryota</taxon>
        <taxon>Sar</taxon>
        <taxon>Stramenopiles</taxon>
        <taxon>Ochrophyta</taxon>
        <taxon>Bacillariophyta</taxon>
        <taxon>Bacillariophyceae</taxon>
        <taxon>Bacillariophycidae</taxon>
        <taxon>Naviculales</taxon>
        <taxon>Naviculaceae</taxon>
        <taxon>Seminavis</taxon>
    </lineage>
</organism>
<comment type="caution">
    <text evidence="3">The sequence shown here is derived from an EMBL/GenBank/DDBJ whole genome shotgun (WGS) entry which is preliminary data.</text>
</comment>